<dbReference type="EMBL" id="CZPT02001699">
    <property type="protein sequence ID" value="SCU71705.1"/>
    <property type="molecule type" value="Genomic_DNA"/>
</dbReference>
<dbReference type="AlphaFoldDB" id="A0A1G4IHH9"/>
<protein>
    <submittedName>
        <fullName evidence="1">Uncharacterized protein</fullName>
    </submittedName>
</protein>
<comment type="caution">
    <text evidence="1">The sequence shown here is derived from an EMBL/GenBank/DDBJ whole genome shotgun (WGS) entry which is preliminary data.</text>
</comment>
<dbReference type="RefSeq" id="XP_067082318.1">
    <property type="nucleotide sequence ID" value="XM_067226217.1"/>
</dbReference>
<evidence type="ECO:0000313" key="1">
    <source>
        <dbReference type="EMBL" id="SCU71705.1"/>
    </source>
</evidence>
<dbReference type="VEuPathDB" id="TriTrypDB:TEOVI_000328600"/>
<gene>
    <name evidence="1" type="ORF">TEOVI_000328600</name>
</gene>
<accession>A0A1G4IHH9</accession>
<dbReference type="Proteomes" id="UP000195570">
    <property type="component" value="Unassembled WGS sequence"/>
</dbReference>
<reference evidence="1" key="1">
    <citation type="submission" date="2016-09" db="EMBL/GenBank/DDBJ databases">
        <authorList>
            <person name="Hebert L."/>
            <person name="Moumen B."/>
        </authorList>
    </citation>
    <scope>NUCLEOTIDE SEQUENCE [LARGE SCALE GENOMIC DNA]</scope>
    <source>
        <strain evidence="1">OVI</strain>
    </source>
</reference>
<keyword evidence="2" id="KW-1185">Reference proteome</keyword>
<organism evidence="1 2">
    <name type="scientific">Trypanosoma equiperdum</name>
    <dbReference type="NCBI Taxonomy" id="5694"/>
    <lineage>
        <taxon>Eukaryota</taxon>
        <taxon>Discoba</taxon>
        <taxon>Euglenozoa</taxon>
        <taxon>Kinetoplastea</taxon>
        <taxon>Metakinetoplastina</taxon>
        <taxon>Trypanosomatida</taxon>
        <taxon>Trypanosomatidae</taxon>
        <taxon>Trypanosoma</taxon>
    </lineage>
</organism>
<name>A0A1G4IHH9_TRYEQ</name>
<sequence length="139" mass="15257">MLSALYLRRYVPVSSKGLRSPDGLKSAASRHVAVPAVERVSQAQQNAIRSPGCRCSRRHMLSQFLSENCVTDNIFQRSTLIGQLRNEVPEETGALVGYVGALRRMSGLVFFITTTTICSSNSDGALCGNFRTYERDGLL</sequence>
<evidence type="ECO:0000313" key="2">
    <source>
        <dbReference type="Proteomes" id="UP000195570"/>
    </source>
</evidence>
<proteinExistence type="predicted"/>
<dbReference type="GeneID" id="92377226"/>